<evidence type="ECO:0000256" key="1">
    <source>
        <dbReference type="SAM" id="MobiDB-lite"/>
    </source>
</evidence>
<name>A0A2P2KVU1_RHIMU</name>
<reference evidence="2" key="1">
    <citation type="submission" date="2018-02" db="EMBL/GenBank/DDBJ databases">
        <title>Rhizophora mucronata_Transcriptome.</title>
        <authorList>
            <person name="Meera S.P."/>
            <person name="Sreeshan A."/>
            <person name="Augustine A."/>
        </authorList>
    </citation>
    <scope>NUCLEOTIDE SEQUENCE</scope>
    <source>
        <tissue evidence="2">Leaf</tissue>
    </source>
</reference>
<proteinExistence type="predicted"/>
<evidence type="ECO:0000313" key="2">
    <source>
        <dbReference type="EMBL" id="MBX09793.1"/>
    </source>
</evidence>
<organism evidence="2">
    <name type="scientific">Rhizophora mucronata</name>
    <name type="common">Asiatic mangrove</name>
    <dbReference type="NCBI Taxonomy" id="61149"/>
    <lineage>
        <taxon>Eukaryota</taxon>
        <taxon>Viridiplantae</taxon>
        <taxon>Streptophyta</taxon>
        <taxon>Embryophyta</taxon>
        <taxon>Tracheophyta</taxon>
        <taxon>Spermatophyta</taxon>
        <taxon>Magnoliopsida</taxon>
        <taxon>eudicotyledons</taxon>
        <taxon>Gunneridae</taxon>
        <taxon>Pentapetalae</taxon>
        <taxon>rosids</taxon>
        <taxon>fabids</taxon>
        <taxon>Malpighiales</taxon>
        <taxon>Rhizophoraceae</taxon>
        <taxon>Rhizophora</taxon>
    </lineage>
</organism>
<protein>
    <submittedName>
        <fullName evidence="2">Uncharacterized protein</fullName>
    </submittedName>
</protein>
<dbReference type="EMBL" id="GGEC01029309">
    <property type="protein sequence ID" value="MBX09793.1"/>
    <property type="molecule type" value="Transcribed_RNA"/>
</dbReference>
<sequence>MEKIPTLLLSYEIPGKISDTQFTINPDYQCRLMDKKQNKIKTRTPSPNYRPRTWVNIKHTKHERVKRRKKGKKKAYTQWY</sequence>
<feature type="region of interest" description="Disordered" evidence="1">
    <location>
        <begin position="61"/>
        <end position="80"/>
    </location>
</feature>
<accession>A0A2P2KVU1</accession>
<dbReference type="AlphaFoldDB" id="A0A2P2KVU1"/>